<comment type="caution">
    <text evidence="1">The sequence shown here is derived from an EMBL/GenBank/DDBJ whole genome shotgun (WGS) entry which is preliminary data.</text>
</comment>
<evidence type="ECO:0000313" key="1">
    <source>
        <dbReference type="EMBL" id="KAH3894959.1"/>
    </source>
</evidence>
<dbReference type="AlphaFoldDB" id="A0A9D4S704"/>
<protein>
    <submittedName>
        <fullName evidence="1">Uncharacterized protein</fullName>
    </submittedName>
</protein>
<proteinExistence type="predicted"/>
<reference evidence="1" key="1">
    <citation type="journal article" date="2019" name="bioRxiv">
        <title>The Genome of the Zebra Mussel, Dreissena polymorpha: A Resource for Invasive Species Research.</title>
        <authorList>
            <person name="McCartney M.A."/>
            <person name="Auch B."/>
            <person name="Kono T."/>
            <person name="Mallez S."/>
            <person name="Zhang Y."/>
            <person name="Obille A."/>
            <person name="Becker A."/>
            <person name="Abrahante J.E."/>
            <person name="Garbe J."/>
            <person name="Badalamenti J.P."/>
            <person name="Herman A."/>
            <person name="Mangelson H."/>
            <person name="Liachko I."/>
            <person name="Sullivan S."/>
            <person name="Sone E.D."/>
            <person name="Koren S."/>
            <person name="Silverstein K.A.T."/>
            <person name="Beckman K.B."/>
            <person name="Gohl D.M."/>
        </authorList>
    </citation>
    <scope>NUCLEOTIDE SEQUENCE</scope>
    <source>
        <strain evidence="1">Duluth1</strain>
        <tissue evidence="1">Whole animal</tissue>
    </source>
</reference>
<sequence>MPRDTSCASGVVGSWRRTSLNKSFQQGAASLNLEFQTSLPKGRDYLIHKESTSIDYCVGPTTAPVRHA</sequence>
<accession>A0A9D4S704</accession>
<name>A0A9D4S704_DREPO</name>
<organism evidence="1 2">
    <name type="scientific">Dreissena polymorpha</name>
    <name type="common">Zebra mussel</name>
    <name type="synonym">Mytilus polymorpha</name>
    <dbReference type="NCBI Taxonomy" id="45954"/>
    <lineage>
        <taxon>Eukaryota</taxon>
        <taxon>Metazoa</taxon>
        <taxon>Spiralia</taxon>
        <taxon>Lophotrochozoa</taxon>
        <taxon>Mollusca</taxon>
        <taxon>Bivalvia</taxon>
        <taxon>Autobranchia</taxon>
        <taxon>Heteroconchia</taxon>
        <taxon>Euheterodonta</taxon>
        <taxon>Imparidentia</taxon>
        <taxon>Neoheterodontei</taxon>
        <taxon>Myida</taxon>
        <taxon>Dreissenoidea</taxon>
        <taxon>Dreissenidae</taxon>
        <taxon>Dreissena</taxon>
    </lineage>
</organism>
<gene>
    <name evidence="1" type="ORF">DPMN_019119</name>
</gene>
<keyword evidence="2" id="KW-1185">Reference proteome</keyword>
<dbReference type="Proteomes" id="UP000828390">
    <property type="component" value="Unassembled WGS sequence"/>
</dbReference>
<evidence type="ECO:0000313" key="2">
    <source>
        <dbReference type="Proteomes" id="UP000828390"/>
    </source>
</evidence>
<reference evidence="1" key="2">
    <citation type="submission" date="2020-11" db="EMBL/GenBank/DDBJ databases">
        <authorList>
            <person name="McCartney M.A."/>
            <person name="Auch B."/>
            <person name="Kono T."/>
            <person name="Mallez S."/>
            <person name="Becker A."/>
            <person name="Gohl D.M."/>
            <person name="Silverstein K.A.T."/>
            <person name="Koren S."/>
            <person name="Bechman K.B."/>
            <person name="Herman A."/>
            <person name="Abrahante J.E."/>
            <person name="Garbe J."/>
        </authorList>
    </citation>
    <scope>NUCLEOTIDE SEQUENCE</scope>
    <source>
        <strain evidence="1">Duluth1</strain>
        <tissue evidence="1">Whole animal</tissue>
    </source>
</reference>
<dbReference type="EMBL" id="JAIWYP010000001">
    <property type="protein sequence ID" value="KAH3894959.1"/>
    <property type="molecule type" value="Genomic_DNA"/>
</dbReference>